<dbReference type="EMBL" id="JBANAX010000899">
    <property type="protein sequence ID" value="KAL1189440.1"/>
    <property type="molecule type" value="Genomic_DNA"/>
</dbReference>
<comment type="caution">
    <text evidence="2">The sequence shown here is derived from an EMBL/GenBank/DDBJ whole genome shotgun (WGS) entry which is preliminary data.</text>
</comment>
<evidence type="ECO:0000256" key="1">
    <source>
        <dbReference type="SAM" id="Phobius"/>
    </source>
</evidence>
<dbReference type="AlphaFoldDB" id="A0ABD0Z412"/>
<proteinExistence type="predicted"/>
<protein>
    <submittedName>
        <fullName evidence="2">Membrane protein</fullName>
    </submittedName>
</protein>
<dbReference type="PANTHER" id="PTHR31133">
    <property type="entry name" value="MEMBRANE PROTEIN"/>
    <property type="match status" value="1"/>
</dbReference>
<dbReference type="InterPro" id="IPR040229">
    <property type="entry name" value="At3g27390-like"/>
</dbReference>
<sequence>MEVPIGFLQKLWSFISFLPFFVLLLLLGLIKALIIGPVSSAIILTGNSAVIIGLWPAHFIWTYYCLARTKRIGLVLKTLALILFPLPLLLWPIAGIVGSLFGGIAYGFFTPLMATFEAVGESVTSKMLPLLN</sequence>
<gene>
    <name evidence="2" type="ORF">V5N11_012192</name>
</gene>
<accession>A0ABD0Z412</accession>
<reference evidence="2 3" key="1">
    <citation type="submission" date="2024-04" db="EMBL/GenBank/DDBJ databases">
        <title>Genome assembly C_amara_ONT_v2.</title>
        <authorList>
            <person name="Yant L."/>
            <person name="Moore C."/>
            <person name="Slenker M."/>
        </authorList>
    </citation>
    <scope>NUCLEOTIDE SEQUENCE [LARGE SCALE GENOMIC DNA]</scope>
    <source>
        <tissue evidence="2">Leaf</tissue>
    </source>
</reference>
<feature type="transmembrane region" description="Helical" evidence="1">
    <location>
        <begin position="12"/>
        <end position="35"/>
    </location>
</feature>
<dbReference type="PANTHER" id="PTHR31133:SF2">
    <property type="entry name" value="EXPRESSED PROTEIN"/>
    <property type="match status" value="1"/>
</dbReference>
<keyword evidence="1" id="KW-0472">Membrane</keyword>
<keyword evidence="1" id="KW-0812">Transmembrane</keyword>
<feature type="transmembrane region" description="Helical" evidence="1">
    <location>
        <begin position="78"/>
        <end position="109"/>
    </location>
</feature>
<organism evidence="2 3">
    <name type="scientific">Cardamine amara subsp. amara</name>
    <dbReference type="NCBI Taxonomy" id="228776"/>
    <lineage>
        <taxon>Eukaryota</taxon>
        <taxon>Viridiplantae</taxon>
        <taxon>Streptophyta</taxon>
        <taxon>Embryophyta</taxon>
        <taxon>Tracheophyta</taxon>
        <taxon>Spermatophyta</taxon>
        <taxon>Magnoliopsida</taxon>
        <taxon>eudicotyledons</taxon>
        <taxon>Gunneridae</taxon>
        <taxon>Pentapetalae</taxon>
        <taxon>rosids</taxon>
        <taxon>malvids</taxon>
        <taxon>Brassicales</taxon>
        <taxon>Brassicaceae</taxon>
        <taxon>Cardamineae</taxon>
        <taxon>Cardamine</taxon>
    </lineage>
</organism>
<evidence type="ECO:0000313" key="3">
    <source>
        <dbReference type="Proteomes" id="UP001558713"/>
    </source>
</evidence>
<feature type="transmembrane region" description="Helical" evidence="1">
    <location>
        <begin position="41"/>
        <end position="66"/>
    </location>
</feature>
<evidence type="ECO:0000313" key="2">
    <source>
        <dbReference type="EMBL" id="KAL1189440.1"/>
    </source>
</evidence>
<dbReference type="Proteomes" id="UP001558713">
    <property type="component" value="Unassembled WGS sequence"/>
</dbReference>
<name>A0ABD0Z412_CARAN</name>
<keyword evidence="1" id="KW-1133">Transmembrane helix</keyword>
<keyword evidence="3" id="KW-1185">Reference proteome</keyword>